<proteinExistence type="predicted"/>
<protein>
    <recommendedName>
        <fullName evidence="1">PIN domain-containing protein</fullName>
    </recommendedName>
</protein>
<name>A0A1E5G1L8_9FIRM</name>
<organism evidence="2 3">
    <name type="scientific">Desulfuribacillus alkaliarsenatis</name>
    <dbReference type="NCBI Taxonomy" id="766136"/>
    <lineage>
        <taxon>Bacteria</taxon>
        <taxon>Bacillati</taxon>
        <taxon>Bacillota</taxon>
        <taxon>Desulfuribacillia</taxon>
        <taxon>Desulfuribacillales</taxon>
        <taxon>Desulfuribacillaceae</taxon>
        <taxon>Desulfuribacillus</taxon>
    </lineage>
</organism>
<dbReference type="InterPro" id="IPR029060">
    <property type="entry name" value="PIN-like_dom_sf"/>
</dbReference>
<sequence>MKILFDTNIILDVLQKRDPFYIHSSAVLRMVETKQVKGFITANSVTDIYYILNRTIKDKKAVYSALIILLQVVDIIDVTSADVKSALRHDVIDFEDELISVCASRAKINYIISRNTEDFVDSLVNTITPEQFLELSFKN</sequence>
<dbReference type="InterPro" id="IPR002716">
    <property type="entry name" value="PIN_dom"/>
</dbReference>
<feature type="domain" description="PIN" evidence="1">
    <location>
        <begin position="2"/>
        <end position="116"/>
    </location>
</feature>
<dbReference type="OrthoDB" id="9787727at2"/>
<dbReference type="Gene3D" id="3.40.50.1010">
    <property type="entry name" value="5'-nuclease"/>
    <property type="match status" value="1"/>
</dbReference>
<keyword evidence="3" id="KW-1185">Reference proteome</keyword>
<evidence type="ECO:0000313" key="2">
    <source>
        <dbReference type="EMBL" id="OEF96804.1"/>
    </source>
</evidence>
<dbReference type="SUPFAM" id="SSF88723">
    <property type="entry name" value="PIN domain-like"/>
    <property type="match status" value="1"/>
</dbReference>
<dbReference type="Proteomes" id="UP000094296">
    <property type="component" value="Unassembled WGS sequence"/>
</dbReference>
<accession>A0A1E5G1L8</accession>
<dbReference type="EMBL" id="MIJE01000030">
    <property type="protein sequence ID" value="OEF96804.1"/>
    <property type="molecule type" value="Genomic_DNA"/>
</dbReference>
<evidence type="ECO:0000313" key="3">
    <source>
        <dbReference type="Proteomes" id="UP000094296"/>
    </source>
</evidence>
<dbReference type="Pfam" id="PF13470">
    <property type="entry name" value="PIN_3"/>
    <property type="match status" value="1"/>
</dbReference>
<dbReference type="AlphaFoldDB" id="A0A1E5G1L8"/>
<dbReference type="RefSeq" id="WP_069643387.1">
    <property type="nucleotide sequence ID" value="NZ_MIJE01000030.1"/>
</dbReference>
<evidence type="ECO:0000259" key="1">
    <source>
        <dbReference type="Pfam" id="PF13470"/>
    </source>
</evidence>
<comment type="caution">
    <text evidence="2">The sequence shown here is derived from an EMBL/GenBank/DDBJ whole genome shotgun (WGS) entry which is preliminary data.</text>
</comment>
<gene>
    <name evidence="2" type="ORF">BHF68_06995</name>
</gene>
<dbReference type="STRING" id="766136.BHF68_06995"/>
<reference evidence="2 3" key="1">
    <citation type="submission" date="2016-09" db="EMBL/GenBank/DDBJ databases">
        <title>Draft genome sequence for the type strain of Desulfuribacillus alkaliarsenatis AHT28, an obligately anaerobic, sulfidogenic bacterium isolated from Russian soda lake sediments.</title>
        <authorList>
            <person name="Abin C.A."/>
            <person name="Hollibaugh J.T."/>
        </authorList>
    </citation>
    <scope>NUCLEOTIDE SEQUENCE [LARGE SCALE GENOMIC DNA]</scope>
    <source>
        <strain evidence="2 3">AHT28</strain>
    </source>
</reference>